<reference evidence="1 2" key="1">
    <citation type="submission" date="2022-01" db="EMBL/GenBank/DDBJ databases">
        <authorList>
            <person name="Xiong W."/>
            <person name="Schranz E."/>
        </authorList>
    </citation>
    <scope>NUCLEOTIDE SEQUENCE [LARGE SCALE GENOMIC DNA]</scope>
</reference>
<evidence type="ECO:0000313" key="1">
    <source>
        <dbReference type="EMBL" id="CAH1436648.1"/>
    </source>
</evidence>
<evidence type="ECO:0000313" key="2">
    <source>
        <dbReference type="Proteomes" id="UP001157418"/>
    </source>
</evidence>
<proteinExistence type="predicted"/>
<dbReference type="EMBL" id="CAKMRJ010004445">
    <property type="protein sequence ID" value="CAH1436648.1"/>
    <property type="molecule type" value="Genomic_DNA"/>
</dbReference>
<sequence length="70" mass="7966">MLSQDICGRFFPILHQLESGKSCCEYLNGFSGLQSIISFHLCSPPLNPFFSKSKWREEFNVTSMGDTTTR</sequence>
<name>A0AAU9NG34_9ASTR</name>
<keyword evidence="2" id="KW-1185">Reference proteome</keyword>
<organism evidence="1 2">
    <name type="scientific">Lactuca virosa</name>
    <dbReference type="NCBI Taxonomy" id="75947"/>
    <lineage>
        <taxon>Eukaryota</taxon>
        <taxon>Viridiplantae</taxon>
        <taxon>Streptophyta</taxon>
        <taxon>Embryophyta</taxon>
        <taxon>Tracheophyta</taxon>
        <taxon>Spermatophyta</taxon>
        <taxon>Magnoliopsida</taxon>
        <taxon>eudicotyledons</taxon>
        <taxon>Gunneridae</taxon>
        <taxon>Pentapetalae</taxon>
        <taxon>asterids</taxon>
        <taxon>campanulids</taxon>
        <taxon>Asterales</taxon>
        <taxon>Asteraceae</taxon>
        <taxon>Cichorioideae</taxon>
        <taxon>Cichorieae</taxon>
        <taxon>Lactucinae</taxon>
        <taxon>Lactuca</taxon>
    </lineage>
</organism>
<dbReference type="Proteomes" id="UP001157418">
    <property type="component" value="Unassembled WGS sequence"/>
</dbReference>
<protein>
    <submittedName>
        <fullName evidence="1">Uncharacterized protein</fullName>
    </submittedName>
</protein>
<gene>
    <name evidence="1" type="ORF">LVIROSA_LOCUS23011</name>
</gene>
<dbReference type="AlphaFoldDB" id="A0AAU9NG34"/>
<accession>A0AAU9NG34</accession>
<comment type="caution">
    <text evidence="1">The sequence shown here is derived from an EMBL/GenBank/DDBJ whole genome shotgun (WGS) entry which is preliminary data.</text>
</comment>